<dbReference type="Proteomes" id="UP000478052">
    <property type="component" value="Unassembled WGS sequence"/>
</dbReference>
<dbReference type="AlphaFoldDB" id="A0A6G0Z3A9"/>
<dbReference type="OrthoDB" id="6621833at2759"/>
<evidence type="ECO:0000313" key="1">
    <source>
        <dbReference type="EMBL" id="KAF0764911.1"/>
    </source>
</evidence>
<proteinExistence type="predicted"/>
<accession>A0A6G0Z3A9</accession>
<comment type="caution">
    <text evidence="1">The sequence shown here is derived from an EMBL/GenBank/DDBJ whole genome shotgun (WGS) entry which is preliminary data.</text>
</comment>
<organism evidence="1 2">
    <name type="scientific">Aphis craccivora</name>
    <name type="common">Cowpea aphid</name>
    <dbReference type="NCBI Taxonomy" id="307492"/>
    <lineage>
        <taxon>Eukaryota</taxon>
        <taxon>Metazoa</taxon>
        <taxon>Ecdysozoa</taxon>
        <taxon>Arthropoda</taxon>
        <taxon>Hexapoda</taxon>
        <taxon>Insecta</taxon>
        <taxon>Pterygota</taxon>
        <taxon>Neoptera</taxon>
        <taxon>Paraneoptera</taxon>
        <taxon>Hemiptera</taxon>
        <taxon>Sternorrhyncha</taxon>
        <taxon>Aphidomorpha</taxon>
        <taxon>Aphidoidea</taxon>
        <taxon>Aphididae</taxon>
        <taxon>Aphidini</taxon>
        <taxon>Aphis</taxon>
        <taxon>Aphis</taxon>
    </lineage>
</organism>
<keyword evidence="2" id="KW-1185">Reference proteome</keyword>
<evidence type="ECO:0000313" key="2">
    <source>
        <dbReference type="Proteomes" id="UP000478052"/>
    </source>
</evidence>
<name>A0A6G0Z3A9_APHCR</name>
<sequence length="207" mass="24266">MHGRSEGGAGMGTCPLLLIFSNFSLNFQLKKSQNSVLLRVTQYEIKNYKIIQILYEKYLSKIWTILIINRVLTHNHTTNEAHKRIIKTWQNHWDSIPASNKPRNIKKTVSKRAYPENTSRREQIIINRSRIGHSHITRSYLITKEPHPSCDICKTLFTMTHHYGLPQILNNALYVNKKKEKKKKTAPFDHLTKLIWLMFQSGFILNL</sequence>
<dbReference type="EMBL" id="VUJU01001521">
    <property type="protein sequence ID" value="KAF0764911.1"/>
    <property type="molecule type" value="Genomic_DNA"/>
</dbReference>
<reference evidence="1 2" key="1">
    <citation type="submission" date="2019-08" db="EMBL/GenBank/DDBJ databases">
        <title>Whole genome of Aphis craccivora.</title>
        <authorList>
            <person name="Voronova N.V."/>
            <person name="Shulinski R.S."/>
            <person name="Bandarenka Y.V."/>
            <person name="Zhorov D.G."/>
            <person name="Warner D."/>
        </authorList>
    </citation>
    <scope>NUCLEOTIDE SEQUENCE [LARGE SCALE GENOMIC DNA]</scope>
    <source>
        <strain evidence="1">180601</strain>
        <tissue evidence="1">Whole Body</tissue>
    </source>
</reference>
<protein>
    <submittedName>
        <fullName evidence="1">RNase H domain-containing protein</fullName>
    </submittedName>
</protein>
<gene>
    <name evidence="1" type="ORF">FWK35_00013456</name>
</gene>